<comment type="caution">
    <text evidence="1">The sequence shown here is derived from an EMBL/GenBank/DDBJ whole genome shotgun (WGS) entry which is preliminary data.</text>
</comment>
<reference evidence="1 2" key="1">
    <citation type="journal article" date="2023" name="G3 (Bethesda)">
        <title>A chromosome-length genome assembly and annotation of blackberry (Rubus argutus, cv. 'Hillquist').</title>
        <authorList>
            <person name="Bruna T."/>
            <person name="Aryal R."/>
            <person name="Dudchenko O."/>
            <person name="Sargent D.J."/>
            <person name="Mead D."/>
            <person name="Buti M."/>
            <person name="Cavallini A."/>
            <person name="Hytonen T."/>
            <person name="Andres J."/>
            <person name="Pham M."/>
            <person name="Weisz D."/>
            <person name="Mascagni F."/>
            <person name="Usai G."/>
            <person name="Natali L."/>
            <person name="Bassil N."/>
            <person name="Fernandez G.E."/>
            <person name="Lomsadze A."/>
            <person name="Armour M."/>
            <person name="Olukolu B."/>
            <person name="Poorten T."/>
            <person name="Britton C."/>
            <person name="Davik J."/>
            <person name="Ashrafi H."/>
            <person name="Aiden E.L."/>
            <person name="Borodovsky M."/>
            <person name="Worthington M."/>
        </authorList>
    </citation>
    <scope>NUCLEOTIDE SEQUENCE [LARGE SCALE GENOMIC DNA]</scope>
    <source>
        <strain evidence="1">PI 553951</strain>
    </source>
</reference>
<organism evidence="1 2">
    <name type="scientific">Rubus argutus</name>
    <name type="common">Southern blackberry</name>
    <dbReference type="NCBI Taxonomy" id="59490"/>
    <lineage>
        <taxon>Eukaryota</taxon>
        <taxon>Viridiplantae</taxon>
        <taxon>Streptophyta</taxon>
        <taxon>Embryophyta</taxon>
        <taxon>Tracheophyta</taxon>
        <taxon>Spermatophyta</taxon>
        <taxon>Magnoliopsida</taxon>
        <taxon>eudicotyledons</taxon>
        <taxon>Gunneridae</taxon>
        <taxon>Pentapetalae</taxon>
        <taxon>rosids</taxon>
        <taxon>fabids</taxon>
        <taxon>Rosales</taxon>
        <taxon>Rosaceae</taxon>
        <taxon>Rosoideae</taxon>
        <taxon>Rosoideae incertae sedis</taxon>
        <taxon>Rubus</taxon>
    </lineage>
</organism>
<name>A0AAW1Y4K8_RUBAR</name>
<dbReference type="AlphaFoldDB" id="A0AAW1Y4K8"/>
<protein>
    <submittedName>
        <fullName evidence="1">Uncharacterized protein</fullName>
    </submittedName>
</protein>
<evidence type="ECO:0000313" key="1">
    <source>
        <dbReference type="EMBL" id="KAK9943822.1"/>
    </source>
</evidence>
<dbReference type="Proteomes" id="UP001457282">
    <property type="component" value="Unassembled WGS sequence"/>
</dbReference>
<proteinExistence type="predicted"/>
<keyword evidence="2" id="KW-1185">Reference proteome</keyword>
<gene>
    <name evidence="1" type="ORF">M0R45_009418</name>
</gene>
<sequence>MCIGPASESCISDVVPPSCNVRRSVSSNYVTTEKLCVSANDDILSMLDCFVEESIFLINGDDKNKELDNMIHSGNTTAAQDLDVLIHSGNAMLHKSLIIFFIFGNANATAHLKRR</sequence>
<evidence type="ECO:0000313" key="2">
    <source>
        <dbReference type="Proteomes" id="UP001457282"/>
    </source>
</evidence>
<accession>A0AAW1Y4K8</accession>
<dbReference type="EMBL" id="JBEDUW010000002">
    <property type="protein sequence ID" value="KAK9943822.1"/>
    <property type="molecule type" value="Genomic_DNA"/>
</dbReference>